<reference evidence="2" key="1">
    <citation type="submission" date="2014-09" db="EMBL/GenBank/DDBJ databases">
        <authorList>
            <person name="Magalhaes I.L.F."/>
            <person name="Oliveira U."/>
            <person name="Santos F.R."/>
            <person name="Vidigal T.H.D.A."/>
            <person name="Brescovit A.D."/>
            <person name="Santos A.J."/>
        </authorList>
    </citation>
    <scope>NUCLEOTIDE SEQUENCE</scope>
    <source>
        <tissue evidence="2">Shoot tissue taken approximately 20 cm above the soil surface</tissue>
    </source>
</reference>
<feature type="region of interest" description="Disordered" evidence="1">
    <location>
        <begin position="331"/>
        <end position="360"/>
    </location>
</feature>
<organism evidence="2">
    <name type="scientific">Arundo donax</name>
    <name type="common">Giant reed</name>
    <name type="synonym">Donax arundinaceus</name>
    <dbReference type="NCBI Taxonomy" id="35708"/>
    <lineage>
        <taxon>Eukaryota</taxon>
        <taxon>Viridiplantae</taxon>
        <taxon>Streptophyta</taxon>
        <taxon>Embryophyta</taxon>
        <taxon>Tracheophyta</taxon>
        <taxon>Spermatophyta</taxon>
        <taxon>Magnoliopsida</taxon>
        <taxon>Liliopsida</taxon>
        <taxon>Poales</taxon>
        <taxon>Poaceae</taxon>
        <taxon>PACMAD clade</taxon>
        <taxon>Arundinoideae</taxon>
        <taxon>Arundineae</taxon>
        <taxon>Arundo</taxon>
    </lineage>
</organism>
<dbReference type="EMBL" id="GBRH01195014">
    <property type="protein sequence ID" value="JAE02882.1"/>
    <property type="molecule type" value="Transcribed_RNA"/>
</dbReference>
<evidence type="ECO:0000256" key="1">
    <source>
        <dbReference type="SAM" id="MobiDB-lite"/>
    </source>
</evidence>
<dbReference type="InterPro" id="IPR007658">
    <property type="entry name" value="DUF594"/>
</dbReference>
<name>A0A0A9ERZ6_ARUDO</name>
<evidence type="ECO:0000313" key="2">
    <source>
        <dbReference type="EMBL" id="JAE02882.1"/>
    </source>
</evidence>
<protein>
    <recommendedName>
        <fullName evidence="3">DUF4220 domain-containing protein</fullName>
    </recommendedName>
</protein>
<dbReference type="Pfam" id="PF04578">
    <property type="entry name" value="DUF594"/>
    <property type="match status" value="1"/>
</dbReference>
<accession>A0A0A9ERZ6</accession>
<reference evidence="2" key="2">
    <citation type="journal article" date="2015" name="Data Brief">
        <title>Shoot transcriptome of the giant reed, Arundo donax.</title>
        <authorList>
            <person name="Barrero R.A."/>
            <person name="Guerrero F.D."/>
            <person name="Moolhuijzen P."/>
            <person name="Goolsby J.A."/>
            <person name="Tidwell J."/>
            <person name="Bellgard S.E."/>
            <person name="Bellgard M.I."/>
        </authorList>
    </citation>
    <scope>NUCLEOTIDE SEQUENCE</scope>
    <source>
        <tissue evidence="2">Shoot tissue taken approximately 20 cm above the soil surface</tissue>
    </source>
</reference>
<dbReference type="PANTHER" id="PTHR31325">
    <property type="entry name" value="OS01G0798800 PROTEIN-RELATED"/>
    <property type="match status" value="1"/>
</dbReference>
<dbReference type="AlphaFoldDB" id="A0A0A9ERZ6"/>
<evidence type="ECO:0008006" key="3">
    <source>
        <dbReference type="Google" id="ProtNLM"/>
    </source>
</evidence>
<sequence length="360" mass="41849">MSMRDVPALCETMPGYNIVDAALRRRHKACCGCLVKYCEEYFVWKRDEFHNLYKRVAGFVFIDLMHARCLDLASYRNFTVPPAAPSRPSEEQQHAAEACTEITEHDRRPISEEESYSGNWVLSKKLQMKCSDNIRRALRGSFDRSVLLWHIATDMCFRMEDDADGQDPEDNYFDDEWRRHKECAQAISNYMVHLLHFHPEMLMTGSRQHLVDEAMKEIKLILDDNRSSELWLRKPTQEDLENMIQQKEGKKLFQVVEACKLAKELRDMPEETRWAVMYHVWLGMLCYSASMCRGYLHAKSLGEGGEFLSFVWLVLSLKGAKTLADKLQMVDTDEEKTPAEATSSSAPKPKKNLRDKFGRR</sequence>
<proteinExistence type="predicted"/>